<dbReference type="InterPro" id="IPR003869">
    <property type="entry name" value="Polysac_CapD-like"/>
</dbReference>
<evidence type="ECO:0000256" key="2">
    <source>
        <dbReference type="SAM" id="Phobius"/>
    </source>
</evidence>
<dbReference type="Pfam" id="PF13727">
    <property type="entry name" value="CoA_binding_3"/>
    <property type="match status" value="1"/>
</dbReference>
<dbReference type="Pfam" id="PF02719">
    <property type="entry name" value="Polysacc_synt_2"/>
    <property type="match status" value="1"/>
</dbReference>
<dbReference type="SUPFAM" id="SSF53335">
    <property type="entry name" value="S-adenosyl-L-methionine-dependent methyltransferases"/>
    <property type="match status" value="1"/>
</dbReference>
<evidence type="ECO:0000256" key="1">
    <source>
        <dbReference type="ARBA" id="ARBA00007430"/>
    </source>
</evidence>
<accession>A0A7U3YK47</accession>
<dbReference type="KEGG" id="dpr:Despr_0557"/>
<dbReference type="PANTHER" id="PTHR43318">
    <property type="entry name" value="UDP-N-ACETYLGLUCOSAMINE 4,6-DEHYDRATASE"/>
    <property type="match status" value="1"/>
</dbReference>
<evidence type="ECO:0000259" key="3">
    <source>
        <dbReference type="Pfam" id="PF02719"/>
    </source>
</evidence>
<evidence type="ECO:0000313" key="4">
    <source>
        <dbReference type="EMBL" id="ADW16733.1"/>
    </source>
</evidence>
<keyword evidence="2" id="KW-1133">Transmembrane helix</keyword>
<feature type="domain" description="Polysaccharide biosynthesis protein CapD-like" evidence="3">
    <location>
        <begin position="309"/>
        <end position="621"/>
    </location>
</feature>
<dbReference type="InterPro" id="IPR029063">
    <property type="entry name" value="SAM-dependent_MTases_sf"/>
</dbReference>
<evidence type="ECO:0000313" key="5">
    <source>
        <dbReference type="Proteomes" id="UP000006365"/>
    </source>
</evidence>
<protein>
    <submittedName>
        <fullName evidence="4">Polysaccharide biosynthesis protein CapD</fullName>
    </submittedName>
</protein>
<reference evidence="4 5" key="1">
    <citation type="journal article" date="2011" name="Stand. Genomic Sci.">
        <title>Complete genome sequence of Desulfobulbus propionicus type strain (1pr3).</title>
        <authorList>
            <person name="Pagani I."/>
            <person name="Lapidus A."/>
            <person name="Nolan M."/>
            <person name="Lucas S."/>
            <person name="Hammon N."/>
            <person name="Deshpande S."/>
            <person name="Cheng J.F."/>
            <person name="Chertkov O."/>
            <person name="Davenport K."/>
            <person name="Tapia R."/>
            <person name="Han C."/>
            <person name="Goodwin L."/>
            <person name="Pitluck S."/>
            <person name="Liolios K."/>
            <person name="Mavromatis K."/>
            <person name="Ivanova N."/>
            <person name="Mikhailova N."/>
            <person name="Pati A."/>
            <person name="Chen A."/>
            <person name="Palaniappan K."/>
            <person name="Land M."/>
            <person name="Hauser L."/>
            <person name="Chang Y.J."/>
            <person name="Jeffries C.D."/>
            <person name="Detter J.C."/>
            <person name="Brambilla E."/>
            <person name="Kannan K.P."/>
            <person name="Djao O.D."/>
            <person name="Rohde M."/>
            <person name="Pukall R."/>
            <person name="Spring S."/>
            <person name="Goker M."/>
            <person name="Sikorski J."/>
            <person name="Woyke T."/>
            <person name="Bristow J."/>
            <person name="Eisen J.A."/>
            <person name="Markowitz V."/>
            <person name="Hugenholtz P."/>
            <person name="Kyrpides N.C."/>
            <person name="Klenk H.P."/>
        </authorList>
    </citation>
    <scope>NUCLEOTIDE SEQUENCE [LARGE SCALE GENOMIC DNA]</scope>
    <source>
        <strain evidence="5">ATCC 33891 / DSM 2032 / 1pr3</strain>
    </source>
</reference>
<comment type="similarity">
    <text evidence="1">Belongs to the polysaccharide synthase family.</text>
</comment>
<name>A0A7U3YK47_DESPD</name>
<dbReference type="InterPro" id="IPR051203">
    <property type="entry name" value="Polysaccharide_Synthase-Rel"/>
</dbReference>
<dbReference type="Proteomes" id="UP000006365">
    <property type="component" value="Chromosome"/>
</dbReference>
<feature type="transmembrane region" description="Helical" evidence="2">
    <location>
        <begin position="60"/>
        <end position="81"/>
    </location>
</feature>
<keyword evidence="2" id="KW-0812">Transmembrane</keyword>
<dbReference type="SUPFAM" id="SSF51735">
    <property type="entry name" value="NAD(P)-binding Rossmann-fold domains"/>
    <property type="match status" value="1"/>
</dbReference>
<dbReference type="RefSeq" id="WP_015723278.1">
    <property type="nucleotide sequence ID" value="NC_014972.1"/>
</dbReference>
<sequence length="670" mass="75775">MVERIVEKITTHGKLFKTLARNPKFWVILCVDAVLLALAHYLAYAVRFELHLNVKEFHQFLNLLPLIVGVKIPAFYLFGLYRGMWRYTSLDDIITILIVSLFSSTVIISLLLFGNRFLGFSRSVFILDCVFSFGLITCHRVAIRYFYQRYGTSHSLVSTEDRPTDKKRLLLIGAGDTAEKVLRELSENNQLPYQAVGLVDDDPKKIGLKLHNVAVIGLLNDLEEHARRTRTQEILITAVAFDKTRMRRIVSLCQRTQLPFKVLPDMNELLNGRVSITTVRDISYKDLLGREEVRLEQEKIGAYLTGKTILITGAGGSIGSELCRQVLRFTPGLIILYDSSEENLYNVQMELRHEHEHVTTVTVLGKVQDLRLLDSVFRRHHPSVVFHTAAYKHVPLVERNPWQAVYNNIFATQLLMEASILHGVDRFVLVSTDKAVRPTNVMGASKRVTELLMLAYSASSWDGCLSPVWRQRTEELNDEPLLYPQPPGPHRTRFMGVRFGNVLGSSGSVIPLFKRQIEKGGPVTVTHPDVTRYFMSAEEAAQLILQSGSMGKGGEIFILKMGEPVKIADMARELIKLTGRDPDNEIEICYIGLRAGEKLYEELITEGEGIVGTHHEKIMVLKGERIIPVTRLNDLLEMLAQQAKALDSNAIKKVLQQIVPEYVPDFTITT</sequence>
<keyword evidence="2" id="KW-0472">Membrane</keyword>
<dbReference type="EMBL" id="CP002364">
    <property type="protein sequence ID" value="ADW16733.1"/>
    <property type="molecule type" value="Genomic_DNA"/>
</dbReference>
<feature type="transmembrane region" description="Helical" evidence="2">
    <location>
        <begin position="25"/>
        <end position="48"/>
    </location>
</feature>
<dbReference type="Gene3D" id="3.40.50.720">
    <property type="entry name" value="NAD(P)-binding Rossmann-like Domain"/>
    <property type="match status" value="2"/>
</dbReference>
<dbReference type="AlphaFoldDB" id="A0A7U3YK47"/>
<dbReference type="InterPro" id="IPR036291">
    <property type="entry name" value="NAD(P)-bd_dom_sf"/>
</dbReference>
<organism evidence="4 5">
    <name type="scientific">Desulfobulbus propionicus (strain ATCC 33891 / DSM 2032 / VKM B-1956 / 1pr3)</name>
    <dbReference type="NCBI Taxonomy" id="577650"/>
    <lineage>
        <taxon>Bacteria</taxon>
        <taxon>Pseudomonadati</taxon>
        <taxon>Thermodesulfobacteriota</taxon>
        <taxon>Desulfobulbia</taxon>
        <taxon>Desulfobulbales</taxon>
        <taxon>Desulfobulbaceae</taxon>
        <taxon>Desulfobulbus</taxon>
    </lineage>
</organism>
<dbReference type="CDD" id="cd05237">
    <property type="entry name" value="UDP_invert_4-6DH_SDR_e"/>
    <property type="match status" value="1"/>
</dbReference>
<gene>
    <name evidence="4" type="ordered locus">Despr_0557</name>
</gene>
<keyword evidence="5" id="KW-1185">Reference proteome</keyword>
<dbReference type="PANTHER" id="PTHR43318:SF1">
    <property type="entry name" value="POLYSACCHARIDE BIOSYNTHESIS PROTEIN EPSC-RELATED"/>
    <property type="match status" value="1"/>
</dbReference>
<proteinExistence type="inferred from homology"/>
<feature type="transmembrane region" description="Helical" evidence="2">
    <location>
        <begin position="93"/>
        <end position="113"/>
    </location>
</feature>